<dbReference type="InterPro" id="IPR036390">
    <property type="entry name" value="WH_DNA-bd_sf"/>
</dbReference>
<feature type="domain" description="HTH marR-type" evidence="5">
    <location>
        <begin position="37"/>
        <end position="169"/>
    </location>
</feature>
<dbReference type="Gene3D" id="1.10.10.10">
    <property type="entry name" value="Winged helix-like DNA-binding domain superfamily/Winged helix DNA-binding domain"/>
    <property type="match status" value="1"/>
</dbReference>
<dbReference type="PANTHER" id="PTHR42756">
    <property type="entry name" value="TRANSCRIPTIONAL REGULATOR, MARR"/>
    <property type="match status" value="1"/>
</dbReference>
<dbReference type="PROSITE" id="PS50995">
    <property type="entry name" value="HTH_MARR_2"/>
    <property type="match status" value="1"/>
</dbReference>
<sequence>MTFANSEFSTMTVSEQTDPTPRKTREGDRELNYGFLQNFVGHYLRLAYEASYDDFVKRLGDDQLKPGYFSMLVIIRNNHGITQRELGESIGRDKSSVAKALRTLEDRGLIYRERVENDRRNYASFLTAKGLETYERMEVKAQEHTKHLDAVIGPERRDAVFGALRDLINLQHGSSDS</sequence>
<accession>A0ABX7FET3</accession>
<keyword evidence="3" id="KW-0804">Transcription</keyword>
<geneLocation type="plasmid" evidence="6 7">
    <name>p-SCP4</name>
</geneLocation>
<keyword evidence="7" id="KW-1185">Reference proteome</keyword>
<dbReference type="PANTHER" id="PTHR42756:SF1">
    <property type="entry name" value="TRANSCRIPTIONAL REPRESSOR OF EMRAB OPERON"/>
    <property type="match status" value="1"/>
</dbReference>
<reference evidence="6 7" key="1">
    <citation type="submission" date="2019-12" db="EMBL/GenBank/DDBJ databases">
        <title>Complete Genome Sequence of a Quorum-Sensing Bacterium,Rhodobacteraceae bacterium C31, Isolated from a marine microalgae symbiotic bacteria.</title>
        <authorList>
            <person name="Zhang Y."/>
        </authorList>
    </citation>
    <scope>NUCLEOTIDE SEQUENCE [LARGE SCALE GENOMIC DNA]</scope>
    <source>
        <strain evidence="6 7">C31</strain>
        <plasmid evidence="6 7">p-SCP4</plasmid>
    </source>
</reference>
<protein>
    <submittedName>
        <fullName evidence="6">MarR family transcriptional regulator</fullName>
    </submittedName>
</protein>
<evidence type="ECO:0000256" key="2">
    <source>
        <dbReference type="ARBA" id="ARBA00023125"/>
    </source>
</evidence>
<keyword evidence="1" id="KW-0805">Transcription regulation</keyword>
<dbReference type="InterPro" id="IPR000835">
    <property type="entry name" value="HTH_MarR-typ"/>
</dbReference>
<dbReference type="InterPro" id="IPR023187">
    <property type="entry name" value="Tscrpt_reg_MarR-type_CS"/>
</dbReference>
<gene>
    <name evidence="6" type="ORF">GQA70_22065</name>
</gene>
<dbReference type="Pfam" id="PF01047">
    <property type="entry name" value="MarR"/>
    <property type="match status" value="1"/>
</dbReference>
<evidence type="ECO:0000313" key="6">
    <source>
        <dbReference type="EMBL" id="QRF69051.1"/>
    </source>
</evidence>
<proteinExistence type="predicted"/>
<feature type="compositionally biased region" description="Polar residues" evidence="4">
    <location>
        <begin position="1"/>
        <end position="19"/>
    </location>
</feature>
<keyword evidence="2" id="KW-0238">DNA-binding</keyword>
<evidence type="ECO:0000259" key="5">
    <source>
        <dbReference type="PROSITE" id="PS50995"/>
    </source>
</evidence>
<dbReference type="SMART" id="SM00347">
    <property type="entry name" value="HTH_MARR"/>
    <property type="match status" value="1"/>
</dbReference>
<dbReference type="PRINTS" id="PR00598">
    <property type="entry name" value="HTHMARR"/>
</dbReference>
<organism evidence="6 7">
    <name type="scientific">Ponticoccus alexandrii</name>
    <dbReference type="NCBI Taxonomy" id="1943633"/>
    <lineage>
        <taxon>Bacteria</taxon>
        <taxon>Pseudomonadati</taxon>
        <taxon>Pseudomonadota</taxon>
        <taxon>Alphaproteobacteria</taxon>
        <taxon>Rhodobacterales</taxon>
        <taxon>Roseobacteraceae</taxon>
        <taxon>Ponticoccus</taxon>
    </lineage>
</organism>
<evidence type="ECO:0000256" key="1">
    <source>
        <dbReference type="ARBA" id="ARBA00023015"/>
    </source>
</evidence>
<dbReference type="RefSeq" id="WP_023852292.1">
    <property type="nucleotide sequence ID" value="NZ_CP047170.1"/>
</dbReference>
<dbReference type="SUPFAM" id="SSF46785">
    <property type="entry name" value="Winged helix' DNA-binding domain"/>
    <property type="match status" value="1"/>
</dbReference>
<keyword evidence="6" id="KW-0614">Plasmid</keyword>
<feature type="region of interest" description="Disordered" evidence="4">
    <location>
        <begin position="1"/>
        <end position="28"/>
    </location>
</feature>
<dbReference type="InterPro" id="IPR036388">
    <property type="entry name" value="WH-like_DNA-bd_sf"/>
</dbReference>
<dbReference type="PROSITE" id="PS01117">
    <property type="entry name" value="HTH_MARR_1"/>
    <property type="match status" value="1"/>
</dbReference>
<evidence type="ECO:0000256" key="4">
    <source>
        <dbReference type="SAM" id="MobiDB-lite"/>
    </source>
</evidence>
<name>A0ABX7FET3_9RHOB</name>
<evidence type="ECO:0000313" key="7">
    <source>
        <dbReference type="Proteomes" id="UP000596387"/>
    </source>
</evidence>
<dbReference type="Proteomes" id="UP000596387">
    <property type="component" value="Plasmid p-SCP4"/>
</dbReference>
<dbReference type="EMBL" id="CP047170">
    <property type="protein sequence ID" value="QRF69051.1"/>
    <property type="molecule type" value="Genomic_DNA"/>
</dbReference>
<evidence type="ECO:0000256" key="3">
    <source>
        <dbReference type="ARBA" id="ARBA00023163"/>
    </source>
</evidence>